<dbReference type="STRING" id="1409788.NC99_32170"/>
<sequence length="58" mass="6839">MNRFHFIPITFHSENQKAQHAPLNDSPDFNPKEKQPKNVRIVERTFKKDFISMLVSSP</sequence>
<name>A0A0L8V6D5_9BACT</name>
<dbReference type="AlphaFoldDB" id="A0A0L8V6D5"/>
<accession>A0A0L8V6D5</accession>
<comment type="caution">
    <text evidence="2">The sequence shown here is derived from an EMBL/GenBank/DDBJ whole genome shotgun (WGS) entry which is preliminary data.</text>
</comment>
<feature type="region of interest" description="Disordered" evidence="1">
    <location>
        <begin position="15"/>
        <end position="36"/>
    </location>
</feature>
<evidence type="ECO:0000256" key="1">
    <source>
        <dbReference type="SAM" id="MobiDB-lite"/>
    </source>
</evidence>
<evidence type="ECO:0000313" key="3">
    <source>
        <dbReference type="Proteomes" id="UP000036958"/>
    </source>
</evidence>
<organism evidence="2 3">
    <name type="scientific">Sunxiuqinia dokdonensis</name>
    <dbReference type="NCBI Taxonomy" id="1409788"/>
    <lineage>
        <taxon>Bacteria</taxon>
        <taxon>Pseudomonadati</taxon>
        <taxon>Bacteroidota</taxon>
        <taxon>Bacteroidia</taxon>
        <taxon>Marinilabiliales</taxon>
        <taxon>Prolixibacteraceae</taxon>
        <taxon>Sunxiuqinia</taxon>
    </lineage>
</organism>
<dbReference type="EMBL" id="LGIA01000173">
    <property type="protein sequence ID" value="KOH44001.1"/>
    <property type="molecule type" value="Genomic_DNA"/>
</dbReference>
<gene>
    <name evidence="2" type="ORF">NC99_32170</name>
</gene>
<protein>
    <submittedName>
        <fullName evidence="2">Uncharacterized protein</fullName>
    </submittedName>
</protein>
<reference evidence="3" key="1">
    <citation type="submission" date="2015-07" db="EMBL/GenBank/DDBJ databases">
        <title>Genome sequencing of Sunxiuqinia dokdonensis strain SK.</title>
        <authorList>
            <person name="Ahn S."/>
            <person name="Kim B.-C."/>
        </authorList>
    </citation>
    <scope>NUCLEOTIDE SEQUENCE [LARGE SCALE GENOMIC DNA]</scope>
    <source>
        <strain evidence="3">SK</strain>
    </source>
</reference>
<proteinExistence type="predicted"/>
<evidence type="ECO:0000313" key="2">
    <source>
        <dbReference type="EMBL" id="KOH44001.1"/>
    </source>
</evidence>
<keyword evidence="3" id="KW-1185">Reference proteome</keyword>
<dbReference type="Proteomes" id="UP000036958">
    <property type="component" value="Unassembled WGS sequence"/>
</dbReference>